<dbReference type="AlphaFoldDB" id="A0A0V1G4U4"/>
<dbReference type="Proteomes" id="UP000054995">
    <property type="component" value="Unassembled WGS sequence"/>
</dbReference>
<comment type="caution">
    <text evidence="1">The sequence shown here is derived from an EMBL/GenBank/DDBJ whole genome shotgun (WGS) entry which is preliminary data.</text>
</comment>
<dbReference type="EMBL" id="JYDT01000003">
    <property type="protein sequence ID" value="KRY93296.1"/>
    <property type="molecule type" value="Genomic_DNA"/>
</dbReference>
<gene>
    <name evidence="1" type="ORF">T4D_1845</name>
</gene>
<accession>A0A0V1G4U4</accession>
<evidence type="ECO:0000313" key="2">
    <source>
        <dbReference type="Proteomes" id="UP000054995"/>
    </source>
</evidence>
<evidence type="ECO:0000313" key="1">
    <source>
        <dbReference type="EMBL" id="KRY93296.1"/>
    </source>
</evidence>
<reference evidence="1 2" key="1">
    <citation type="submission" date="2015-01" db="EMBL/GenBank/DDBJ databases">
        <title>Evolution of Trichinella species and genotypes.</title>
        <authorList>
            <person name="Korhonen P.K."/>
            <person name="Edoardo P."/>
            <person name="Giuseppe L.R."/>
            <person name="Gasser R.B."/>
        </authorList>
    </citation>
    <scope>NUCLEOTIDE SEQUENCE [LARGE SCALE GENOMIC DNA]</scope>
    <source>
        <strain evidence="1">ISS470</strain>
    </source>
</reference>
<proteinExistence type="predicted"/>
<organism evidence="1 2">
    <name type="scientific">Trichinella pseudospiralis</name>
    <name type="common">Parasitic roundworm</name>
    <dbReference type="NCBI Taxonomy" id="6337"/>
    <lineage>
        <taxon>Eukaryota</taxon>
        <taxon>Metazoa</taxon>
        <taxon>Ecdysozoa</taxon>
        <taxon>Nematoda</taxon>
        <taxon>Enoplea</taxon>
        <taxon>Dorylaimia</taxon>
        <taxon>Trichinellida</taxon>
        <taxon>Trichinellidae</taxon>
        <taxon>Trichinella</taxon>
    </lineage>
</organism>
<name>A0A0V1G4U4_TRIPS</name>
<keyword evidence="2" id="KW-1185">Reference proteome</keyword>
<protein>
    <submittedName>
        <fullName evidence="1">Uncharacterized protein</fullName>
    </submittedName>
</protein>
<sequence>MSSNNRGVDIRSTQIPMTVALALKRNQTRQLPLRWITAEITLITDLRRLIYQNWSWINTSDINMSEETGKRTLWTKLHHEDARMNP</sequence>